<reference evidence="3 4" key="1">
    <citation type="submission" date="2021-01" db="EMBL/GenBank/DDBJ databases">
        <title>FDA dAtabase for Regulatory Grade micrObial Sequences (FDA-ARGOS): Supporting development and validation of Infectious Disease Dx tests.</title>
        <authorList>
            <person name="Sproer C."/>
            <person name="Gronow S."/>
            <person name="Severitt S."/>
            <person name="Schroder I."/>
            <person name="Tallon L."/>
            <person name="Sadzewicz L."/>
            <person name="Zhao X."/>
            <person name="Boylan J."/>
            <person name="Ott S."/>
            <person name="Bowen H."/>
            <person name="Vavikolanu K."/>
            <person name="Mehta A."/>
            <person name="Aluvathingal J."/>
            <person name="Nadendla S."/>
            <person name="Lowell S."/>
            <person name="Myers T."/>
            <person name="Yan Y."/>
            <person name="Sichtig H."/>
        </authorList>
    </citation>
    <scope>NUCLEOTIDE SEQUENCE [LARGE SCALE GENOMIC DNA]</scope>
    <source>
        <strain evidence="3 4">FDAARGOS_1096</strain>
    </source>
</reference>
<dbReference type="InterPro" id="IPR053844">
    <property type="entry name" value="AH_C"/>
</dbReference>
<dbReference type="SUPFAM" id="SSF75304">
    <property type="entry name" value="Amidase signature (AS) enzymes"/>
    <property type="match status" value="1"/>
</dbReference>
<dbReference type="AlphaFoldDB" id="A0A7T9Z767"/>
<dbReference type="Proteomes" id="UP000595320">
    <property type="component" value="Chromosome"/>
</dbReference>
<accession>A0A7T9Z767</accession>
<dbReference type="InterPro" id="IPR014085">
    <property type="entry name" value="Allophanate_hydrolase"/>
</dbReference>
<sequence length="593" mass="64592">MPQLSTLQDWQSAYAQGQFKLDDLYDYVGSISNDDYAWIEIASQQQLEVQIELLLNQDPAQFPLYGIPFAVKDNIDVEGFHTTAACKEAAYLAHSDATVVAKLKAAGAIVIGKTNLDQFATGLVGIRSPYGAVKNSFNPEYISGGSSSGSSVVVAKGIVPFSLGTDTAGSGRVPAGHNNIVGLKPTKGWFSTTGLIPACRTLDVISIFALTVDDAWTIAQTMQGFDEADAYTRCHPENVPVAFSLGKIAIPAQLEFYGDELSREAFDIAIERIKALGYQVESIDFTVFNQLATALYHRSWVAERTVAVEQKIKRDQAHPVIQKIIAQADQFSATDVMQDEYDRAEMARYIQQTLANFDALMVPTAPTIYTISDVEADPILKNSHMGAYTNFVNFADLSALALPNVIRTDGLPSGITLIASAWHDQALARFGQIWQQQNHLKLGTTDRCYQADSQIESSNSVKLAVVGAHLTGMPLNFQLTTRDAVLLTKTQTAHHYKLFALSHTTPPKPGLQYCEQGQSIEVEVWEVPMALFGKIVAEVPAPLGIGNVQLADGTWVKGFICEGYALASAKDISHLGGWRAYIQSLQNHSTSTC</sequence>
<feature type="domain" description="Allophanate hydrolase C-terminal" evidence="2">
    <location>
        <begin position="461"/>
        <end position="583"/>
    </location>
</feature>
<evidence type="ECO:0000313" key="3">
    <source>
        <dbReference type="EMBL" id="QQT86411.1"/>
    </source>
</evidence>
<proteinExistence type="predicted"/>
<dbReference type="PANTHER" id="PTHR11895">
    <property type="entry name" value="TRANSAMIDASE"/>
    <property type="match status" value="1"/>
</dbReference>
<dbReference type="RefSeq" id="WP_034698537.1">
    <property type="nucleotide sequence ID" value="NZ_BKXD01000027.1"/>
</dbReference>
<feature type="domain" description="Amidase" evidence="1">
    <location>
        <begin position="37"/>
        <end position="427"/>
    </location>
</feature>
<dbReference type="Pfam" id="PF21986">
    <property type="entry name" value="AH_C"/>
    <property type="match status" value="1"/>
</dbReference>
<dbReference type="Gene3D" id="1.20.58.1700">
    <property type="match status" value="1"/>
</dbReference>
<dbReference type="EC" id="3.5.1.54" evidence="3"/>
<organism evidence="3 4">
    <name type="scientific">Acinetobacter ursingii</name>
    <dbReference type="NCBI Taxonomy" id="108980"/>
    <lineage>
        <taxon>Bacteria</taxon>
        <taxon>Pseudomonadati</taxon>
        <taxon>Pseudomonadota</taxon>
        <taxon>Gammaproteobacteria</taxon>
        <taxon>Moraxellales</taxon>
        <taxon>Moraxellaceae</taxon>
        <taxon>Acinetobacter</taxon>
    </lineage>
</organism>
<dbReference type="InterPro" id="IPR000120">
    <property type="entry name" value="Amidase"/>
</dbReference>
<dbReference type="GO" id="GO:0004039">
    <property type="term" value="F:allophanate hydrolase activity"/>
    <property type="evidence" value="ECO:0007669"/>
    <property type="project" value="UniProtKB-EC"/>
</dbReference>
<dbReference type="Gene3D" id="3.10.490.10">
    <property type="entry name" value="Gamma-glutamyl cyclotransferase-like"/>
    <property type="match status" value="1"/>
</dbReference>
<dbReference type="Pfam" id="PF01425">
    <property type="entry name" value="Amidase"/>
    <property type="match status" value="1"/>
</dbReference>
<dbReference type="NCBIfam" id="TIGR02713">
    <property type="entry name" value="allophanate_hyd"/>
    <property type="match status" value="1"/>
</dbReference>
<evidence type="ECO:0000313" key="4">
    <source>
        <dbReference type="Proteomes" id="UP000595320"/>
    </source>
</evidence>
<dbReference type="InterPro" id="IPR036928">
    <property type="entry name" value="AS_sf"/>
</dbReference>
<dbReference type="InterPro" id="IPR023631">
    <property type="entry name" value="Amidase_dom"/>
</dbReference>
<dbReference type="EMBL" id="CP068176">
    <property type="protein sequence ID" value="QQT86411.1"/>
    <property type="molecule type" value="Genomic_DNA"/>
</dbReference>
<evidence type="ECO:0000259" key="2">
    <source>
        <dbReference type="Pfam" id="PF21986"/>
    </source>
</evidence>
<protein>
    <submittedName>
        <fullName evidence="3">Allophanate hydrolase</fullName>
        <ecNumber evidence="3">3.5.1.54</ecNumber>
    </submittedName>
</protein>
<evidence type="ECO:0000259" key="1">
    <source>
        <dbReference type="Pfam" id="PF01425"/>
    </source>
</evidence>
<dbReference type="Gene3D" id="3.90.1300.10">
    <property type="entry name" value="Amidase signature (AS) domain"/>
    <property type="match status" value="1"/>
</dbReference>
<keyword evidence="3" id="KW-0378">Hydrolase</keyword>
<dbReference type="NCBIfam" id="NF006043">
    <property type="entry name" value="PRK08186.1"/>
    <property type="match status" value="1"/>
</dbReference>
<name>A0A7T9Z767_9GAMM</name>
<dbReference type="PANTHER" id="PTHR11895:SF169">
    <property type="entry name" value="GLUTAMYL-TRNA(GLN) AMIDOTRANSFERASE"/>
    <property type="match status" value="1"/>
</dbReference>
<gene>
    <name evidence="3" type="primary">atzF</name>
    <name evidence="3" type="ORF">I6I53_00905</name>
</gene>